<dbReference type="OrthoDB" id="61113at2759"/>
<name>A0A0C3C901_PILCF</name>
<reference evidence="1 2" key="1">
    <citation type="submission" date="2014-04" db="EMBL/GenBank/DDBJ databases">
        <authorList>
            <consortium name="DOE Joint Genome Institute"/>
            <person name="Kuo A."/>
            <person name="Tarkka M."/>
            <person name="Buscot F."/>
            <person name="Kohler A."/>
            <person name="Nagy L.G."/>
            <person name="Floudas D."/>
            <person name="Copeland A."/>
            <person name="Barry K.W."/>
            <person name="Cichocki N."/>
            <person name="Veneault-Fourrey C."/>
            <person name="LaButti K."/>
            <person name="Lindquist E.A."/>
            <person name="Lipzen A."/>
            <person name="Lundell T."/>
            <person name="Morin E."/>
            <person name="Murat C."/>
            <person name="Sun H."/>
            <person name="Tunlid A."/>
            <person name="Henrissat B."/>
            <person name="Grigoriev I.V."/>
            <person name="Hibbett D.S."/>
            <person name="Martin F."/>
            <person name="Nordberg H.P."/>
            <person name="Cantor M.N."/>
            <person name="Hua S.X."/>
        </authorList>
    </citation>
    <scope>NUCLEOTIDE SEQUENCE [LARGE SCALE GENOMIC DNA]</scope>
    <source>
        <strain evidence="1 2">F 1598</strain>
    </source>
</reference>
<proteinExistence type="predicted"/>
<sequence>MDNSDVGTLYVTSRLVGVSVWFQPLNSSEEQKKLGFYDFFSGLSAQMQKWWNEIYVTELSHFLDQVLGVNVCSAVLLRVWWQYLDTF</sequence>
<evidence type="ECO:0000313" key="1">
    <source>
        <dbReference type="EMBL" id="KIM86152.1"/>
    </source>
</evidence>
<accession>A0A0C3C901</accession>
<gene>
    <name evidence="1" type="ORF">PILCRDRAFT_816705</name>
</gene>
<dbReference type="HOGENOM" id="CLU_2484111_0_0_1"/>
<dbReference type="InParanoid" id="A0A0C3C901"/>
<organism evidence="1 2">
    <name type="scientific">Piloderma croceum (strain F 1598)</name>
    <dbReference type="NCBI Taxonomy" id="765440"/>
    <lineage>
        <taxon>Eukaryota</taxon>
        <taxon>Fungi</taxon>
        <taxon>Dikarya</taxon>
        <taxon>Basidiomycota</taxon>
        <taxon>Agaricomycotina</taxon>
        <taxon>Agaricomycetes</taxon>
        <taxon>Agaricomycetidae</taxon>
        <taxon>Atheliales</taxon>
        <taxon>Atheliaceae</taxon>
        <taxon>Piloderma</taxon>
    </lineage>
</organism>
<protein>
    <submittedName>
        <fullName evidence="1">Uncharacterized protein</fullName>
    </submittedName>
</protein>
<dbReference type="AlphaFoldDB" id="A0A0C3C901"/>
<keyword evidence="2" id="KW-1185">Reference proteome</keyword>
<dbReference type="Proteomes" id="UP000054166">
    <property type="component" value="Unassembled WGS sequence"/>
</dbReference>
<evidence type="ECO:0000313" key="2">
    <source>
        <dbReference type="Proteomes" id="UP000054166"/>
    </source>
</evidence>
<reference evidence="2" key="2">
    <citation type="submission" date="2015-01" db="EMBL/GenBank/DDBJ databases">
        <title>Evolutionary Origins and Diversification of the Mycorrhizal Mutualists.</title>
        <authorList>
            <consortium name="DOE Joint Genome Institute"/>
            <consortium name="Mycorrhizal Genomics Consortium"/>
            <person name="Kohler A."/>
            <person name="Kuo A."/>
            <person name="Nagy L.G."/>
            <person name="Floudas D."/>
            <person name="Copeland A."/>
            <person name="Barry K.W."/>
            <person name="Cichocki N."/>
            <person name="Veneault-Fourrey C."/>
            <person name="LaButti K."/>
            <person name="Lindquist E.A."/>
            <person name="Lipzen A."/>
            <person name="Lundell T."/>
            <person name="Morin E."/>
            <person name="Murat C."/>
            <person name="Riley R."/>
            <person name="Ohm R."/>
            <person name="Sun H."/>
            <person name="Tunlid A."/>
            <person name="Henrissat B."/>
            <person name="Grigoriev I.V."/>
            <person name="Hibbett D.S."/>
            <person name="Martin F."/>
        </authorList>
    </citation>
    <scope>NUCLEOTIDE SEQUENCE [LARGE SCALE GENOMIC DNA]</scope>
    <source>
        <strain evidence="2">F 1598</strain>
    </source>
</reference>
<dbReference type="EMBL" id="KN832983">
    <property type="protein sequence ID" value="KIM86152.1"/>
    <property type="molecule type" value="Genomic_DNA"/>
</dbReference>